<feature type="compositionally biased region" description="Polar residues" evidence="1">
    <location>
        <begin position="850"/>
        <end position="860"/>
    </location>
</feature>
<evidence type="ECO:0000313" key="2">
    <source>
        <dbReference type="EMBL" id="MEH7829342.1"/>
    </source>
</evidence>
<accession>A0ABU8BYL1</accession>
<dbReference type="Gene3D" id="3.40.50.1820">
    <property type="entry name" value="alpha/beta hydrolase"/>
    <property type="match status" value="1"/>
</dbReference>
<feature type="region of interest" description="Disordered" evidence="1">
    <location>
        <begin position="818"/>
        <end position="860"/>
    </location>
</feature>
<sequence>MANVFDLFDPARQPQVPRPETDLLAVARRAMTVAEEEIDAGSATFNILITAAQRHAARISESQSARAEAALDQARRLMDDLRQSQAEGRLQADQAEYLRDAWDRMILTLDTLRKRGDIFLDHEEAGCPPVLIYDYEIIMDGADLLYPANYMLLKIIPPEGVTVNDSRRPYIIIDPRAGHGPGIGGFKADSQVGVALREGHPVYFVAFKRMPEPGQFLSFVTRAEAEFVREVMRRHPDASKPVITGNCQGGWATLLLAATNPDLTGPIVINGAPVAPWAGKVGENPMRYNAGVLGGTWIPMFLSDLGGGIFDGAHLVQNFELLNPARTLLRKYTDLFRDIDKGDEAFLEFEKWWGGFFLMTEAEIKWIVEQLFVGNRLVKNEARIEPGRPVDLKAIRAPIIVFASHGDNITPPQQALNWVAETYADVNEIRIRGQRIVYMVHEQVGHLGIFVSSQIARKEHSEVASTLKTIEALAPGLYEMRIEDVTERDGQKHFTVGFVERTLDDIRALDDTVADERPFAAVARAAEVQAQLYDTVIRPAVRALVTESGAEMSRALHPQRLTRAMASSRNPAMKQVEAMAEKVKADRRKAAATNPFLAMEAFWVQSAETMVDALRDSRDMGYELLFHSVWGSPWARAFGRTHETRRTLKSQSELRGLPEVANALMHMEQGGFPEAVIRMLVLLAENRGTVRRDRLERSARVLTQDEPFRSLGAERRAMMIHQQTLIATFEPERAIATLPLLLREAEDRELALKVVQYIPGVIEEMSPRTLSLLQRFREVLGLAPLTGDVVDDPLDADAGDGHPEGVVAPTDPVVAIDADAANAPTGEQVTEMAPQTPPAPQTSSRRRRTQNGSDATTAES</sequence>
<dbReference type="SUPFAM" id="SSF53474">
    <property type="entry name" value="alpha/beta-Hydrolases"/>
    <property type="match status" value="1"/>
</dbReference>
<reference evidence="2" key="1">
    <citation type="submission" date="2024-02" db="EMBL/GenBank/DDBJ databases">
        <title>Genome sequences of strain Gemmobacter sp. JM10B15.</title>
        <authorList>
            <person name="Zhang M."/>
        </authorList>
    </citation>
    <scope>NUCLEOTIDE SEQUENCE</scope>
    <source>
        <strain evidence="2">JM10B15</strain>
    </source>
</reference>
<dbReference type="PANTHER" id="PTHR36837">
    <property type="entry name" value="POLY(3-HYDROXYALKANOATE) POLYMERASE SUBUNIT PHAC"/>
    <property type="match status" value="1"/>
</dbReference>
<evidence type="ECO:0000256" key="1">
    <source>
        <dbReference type="SAM" id="MobiDB-lite"/>
    </source>
</evidence>
<dbReference type="Pfam" id="PF11339">
    <property type="entry name" value="DUF3141"/>
    <property type="match status" value="1"/>
</dbReference>
<dbReference type="InterPro" id="IPR024501">
    <property type="entry name" value="DUF3141"/>
</dbReference>
<protein>
    <submittedName>
        <fullName evidence="2">DUF3141 domain-containing protein</fullName>
    </submittedName>
</protein>
<dbReference type="InterPro" id="IPR029058">
    <property type="entry name" value="AB_hydrolase_fold"/>
</dbReference>
<proteinExistence type="predicted"/>
<dbReference type="RefSeq" id="WP_335424289.1">
    <property type="nucleotide sequence ID" value="NZ_JBALHR010000009.1"/>
</dbReference>
<gene>
    <name evidence="2" type="ORF">V6590_14395</name>
</gene>
<evidence type="ECO:0000313" key="3">
    <source>
        <dbReference type="Proteomes" id="UP001431963"/>
    </source>
</evidence>
<organism evidence="2 3">
    <name type="scientific">Gemmobacter denitrificans</name>
    <dbReference type="NCBI Taxonomy" id="3123040"/>
    <lineage>
        <taxon>Bacteria</taxon>
        <taxon>Pseudomonadati</taxon>
        <taxon>Pseudomonadota</taxon>
        <taxon>Alphaproteobacteria</taxon>
        <taxon>Rhodobacterales</taxon>
        <taxon>Paracoccaceae</taxon>
        <taxon>Gemmobacter</taxon>
    </lineage>
</organism>
<comment type="caution">
    <text evidence="2">The sequence shown here is derived from an EMBL/GenBank/DDBJ whole genome shotgun (WGS) entry which is preliminary data.</text>
</comment>
<dbReference type="Proteomes" id="UP001431963">
    <property type="component" value="Unassembled WGS sequence"/>
</dbReference>
<name>A0ABU8BYL1_9RHOB</name>
<dbReference type="EMBL" id="JBALHR010000009">
    <property type="protein sequence ID" value="MEH7829342.1"/>
    <property type="molecule type" value="Genomic_DNA"/>
</dbReference>
<keyword evidence="3" id="KW-1185">Reference proteome</keyword>
<dbReference type="PANTHER" id="PTHR36837:SF2">
    <property type="entry name" value="POLY(3-HYDROXYALKANOATE) POLYMERASE SUBUNIT PHAC"/>
    <property type="match status" value="1"/>
</dbReference>
<dbReference type="InterPro" id="IPR051321">
    <property type="entry name" value="PHA/PHB_synthase"/>
</dbReference>